<evidence type="ECO:0000256" key="6">
    <source>
        <dbReference type="ARBA" id="ARBA00022840"/>
    </source>
</evidence>
<dbReference type="SMART" id="SM00490">
    <property type="entry name" value="HELICc"/>
    <property type="match status" value="1"/>
</dbReference>
<accession>A0ABD3QBX2</accession>
<feature type="domain" description="Helicase ATP-binding" evidence="10">
    <location>
        <begin position="537"/>
        <end position="741"/>
    </location>
</feature>
<dbReference type="SMART" id="SM00487">
    <property type="entry name" value="DEXDc"/>
    <property type="match status" value="1"/>
</dbReference>
<gene>
    <name evidence="12" type="ORF">HJC23_006885</name>
</gene>
<feature type="region of interest" description="Disordered" evidence="9">
    <location>
        <begin position="441"/>
        <end position="471"/>
    </location>
</feature>
<comment type="caution">
    <text evidence="12">The sequence shown here is derived from an EMBL/GenBank/DDBJ whole genome shotgun (WGS) entry which is preliminary data.</text>
</comment>
<dbReference type="Pfam" id="PF00271">
    <property type="entry name" value="Helicase_C"/>
    <property type="match status" value="1"/>
</dbReference>
<evidence type="ECO:0000256" key="4">
    <source>
        <dbReference type="ARBA" id="ARBA00022801"/>
    </source>
</evidence>
<evidence type="ECO:0000256" key="7">
    <source>
        <dbReference type="ARBA" id="ARBA00047984"/>
    </source>
</evidence>
<comment type="catalytic activity">
    <reaction evidence="7">
        <text>ATP + H2O = ADP + phosphate + H(+)</text>
        <dbReference type="Rhea" id="RHEA:13065"/>
        <dbReference type="ChEBI" id="CHEBI:15377"/>
        <dbReference type="ChEBI" id="CHEBI:15378"/>
        <dbReference type="ChEBI" id="CHEBI:30616"/>
        <dbReference type="ChEBI" id="CHEBI:43474"/>
        <dbReference type="ChEBI" id="CHEBI:456216"/>
        <dbReference type="EC" id="3.6.4.13"/>
    </reaction>
</comment>
<dbReference type="GO" id="GO:0016787">
    <property type="term" value="F:hydrolase activity"/>
    <property type="evidence" value="ECO:0007669"/>
    <property type="project" value="UniProtKB-KW"/>
</dbReference>
<feature type="region of interest" description="Disordered" evidence="9">
    <location>
        <begin position="301"/>
        <end position="350"/>
    </location>
</feature>
<dbReference type="InterPro" id="IPR007502">
    <property type="entry name" value="Helicase-assoc_dom"/>
</dbReference>
<feature type="region of interest" description="Disordered" evidence="9">
    <location>
        <begin position="1"/>
        <end position="110"/>
    </location>
</feature>
<name>A0ABD3QBX2_9STRA</name>
<dbReference type="PROSITE" id="PS00690">
    <property type="entry name" value="DEAH_ATP_HELICASE"/>
    <property type="match status" value="1"/>
</dbReference>
<dbReference type="Pfam" id="PF07717">
    <property type="entry name" value="OB_NTP_bind"/>
    <property type="match status" value="1"/>
</dbReference>
<dbReference type="InterPro" id="IPR001650">
    <property type="entry name" value="Helicase_C-like"/>
</dbReference>
<keyword evidence="3" id="KW-0547">Nucleotide-binding</keyword>
<sequence length="1525" mass="169193">MRKSKSNPAKYTRNYRKISQRHMTGYGDDSDPSSGATRDNFDEKEQKRLESVLKNAEHTWKRGLGLLNDKGDDSLLVGGKRKRGNNPKSKSPATEIESDPQQDSSQDGMLSLLSPELREQFSGMSEDNLVILPGGGKKKAKKKDLPPLTPAEIKAAKALYKNTQRKLAQLEQRKKQKELRSTLYKELEENALLAPANVAVGGADNVDAEEEEHNINSASSVAASNTITPQEARSLLLKSSELGKKLSKKQRLKQLRQKEALGLALTKEEMDLLYDKYEAPLDDSFPAEMMKASDNQNALLVESNRDEDTSSSVSRGKRRKTKKKGKSDTNVAGDHARDPQESGGFIEPSPKKAKHVDAILKQSELTIVEHAKEHVDAILKQSELTIVEHAKEGNNMTIADDTSPNDDDVPKPITGSDTTSNSGQSYAQMMFASLSSLKNKTDSRNVELADEKARKQQEEEEEAMRREEEERKRRKIYIPSDTIKVSTIHRYNTVVAPVNSNAGHANDRTVVLTVNRPSDVEESRYDLPVSAMEYEIIDAVRSNDCTILCGETGSGKSTQVPQFLYEAGFSVPQKGDKKTNEEMNCDQHLLIGITQPRRVAAVSTAKRVCYEMGHGDGQTIRSAGSGSDGGKGNLVAYQTRYETAGLGSSTHIKFMTDGILLQEIQSDLLLRKYGAIVIDEAHERNLNTDVLLGLLSVALPLRRKAADEGSLPPLKLIIMSATLRVEDFTENTRLFPKGDDGVRRQPALVKVPGRTFPVSIHHSKVTELDDYEKACLEKTCKIHRKLPTGGILVFLTGKQEVLRMVNNLKQRLEPRESKKSSSSRRCQTAETRLEECPVSDALDGFRDMDDEEIDGDFFQRGENDEIDDFNGTEEDDIATDLGHVDNDKQPKKVRILPLYSMLSTDEQSRVFSPVPDDTRLIVVATNIAETSITIPRISYVVDSGRQKCRNYHASTGVSSYDVMWISKAAADQRAGRAGRTGPGHCYRLYSSSVYSRYLDEFALPEVLTRPLEDVVLAMKTMNVSNVASFPFPTPPEKNQIMSAVRLLANLGCVDVSDVEQDGGDGKVTSLGAAVAKLPLGVRYGKMLLVSAQADVLDYGIAIVAILSESNPFLYRSEEVNNSSELLENASDKLNGLDEVDRSNTADNKNRNNQLFKSKWMHDGGDVLSAMMAVGAYTYAGRGAGGSSEKVACRQFCAENGLNLVVMQRISKMRLHLCKLAKMRLPKANGVAVETGTYLSAMPPPKRLQEILLRQAIASGLLDNVARRAPQGVLPQEFTSVPRSAYICGNISLREPLFIDNNSAVHSKLPEWVCFDSVVRKKRKDGTTVVTMQRVTPIDPEWLCFLCHGSNLMSLGSPIATPLPRYVKESDSIQCAVETKFGSHSWPIPPLYVDMYSLIQGESKAVCKKQNSAIIKDDSFRWFARYLLEGKILEDLLNLPSLLNEDPSIITRRKPLKKVTLLVLALSSAGVDSVRALQKHWADKDDKFLFKQLKPWVKSDCVNYAKSIWITAVKRNVEFWKQRNNG</sequence>
<comment type="similarity">
    <text evidence="1">Belongs to the DEAD box helicase family. DEAH subfamily.</text>
</comment>
<feature type="compositionally biased region" description="Basic residues" evidence="9">
    <location>
        <begin position="315"/>
        <end position="325"/>
    </location>
</feature>
<feature type="compositionally biased region" description="Polar residues" evidence="9">
    <location>
        <begin position="99"/>
        <end position="108"/>
    </location>
</feature>
<dbReference type="Gene3D" id="3.40.50.300">
    <property type="entry name" value="P-loop containing nucleotide triphosphate hydrolases"/>
    <property type="match status" value="2"/>
</dbReference>
<dbReference type="SUPFAM" id="SSF52540">
    <property type="entry name" value="P-loop containing nucleoside triphosphate hydrolases"/>
    <property type="match status" value="1"/>
</dbReference>
<dbReference type="CDD" id="cd18791">
    <property type="entry name" value="SF2_C_RHA"/>
    <property type="match status" value="1"/>
</dbReference>
<feature type="compositionally biased region" description="Basic and acidic residues" evidence="9">
    <location>
        <begin position="39"/>
        <end position="60"/>
    </location>
</feature>
<protein>
    <recommendedName>
        <fullName evidence="2">RNA helicase</fullName>
        <ecNumber evidence="2">3.6.4.13</ecNumber>
    </recommendedName>
</protein>
<dbReference type="Gene3D" id="1.20.120.1080">
    <property type="match status" value="1"/>
</dbReference>
<organism evidence="12 13">
    <name type="scientific">Cyclotella cryptica</name>
    <dbReference type="NCBI Taxonomy" id="29204"/>
    <lineage>
        <taxon>Eukaryota</taxon>
        <taxon>Sar</taxon>
        <taxon>Stramenopiles</taxon>
        <taxon>Ochrophyta</taxon>
        <taxon>Bacillariophyta</taxon>
        <taxon>Coscinodiscophyceae</taxon>
        <taxon>Thalassiosirophycidae</taxon>
        <taxon>Stephanodiscales</taxon>
        <taxon>Stephanodiscaceae</taxon>
        <taxon>Cyclotella</taxon>
    </lineage>
</organism>
<dbReference type="EMBL" id="JABMIG020000051">
    <property type="protein sequence ID" value="KAL3797847.1"/>
    <property type="molecule type" value="Genomic_DNA"/>
</dbReference>
<keyword evidence="13" id="KW-1185">Reference proteome</keyword>
<evidence type="ECO:0000259" key="10">
    <source>
        <dbReference type="PROSITE" id="PS51192"/>
    </source>
</evidence>
<feature type="region of interest" description="Disordered" evidence="9">
    <location>
        <begin position="396"/>
        <end position="423"/>
    </location>
</feature>
<feature type="domain" description="Helicase C-terminal" evidence="11">
    <location>
        <begin position="767"/>
        <end position="1022"/>
    </location>
</feature>
<dbReference type="InterPro" id="IPR014001">
    <property type="entry name" value="Helicase_ATP-bd"/>
</dbReference>
<dbReference type="InterPro" id="IPR011709">
    <property type="entry name" value="DEAD-box_helicase_OB_fold"/>
</dbReference>
<evidence type="ECO:0000256" key="9">
    <source>
        <dbReference type="SAM" id="MobiDB-lite"/>
    </source>
</evidence>
<dbReference type="EC" id="3.6.4.13" evidence="2"/>
<dbReference type="InterPro" id="IPR002464">
    <property type="entry name" value="DNA/RNA_helicase_DEAH_CS"/>
</dbReference>
<evidence type="ECO:0000259" key="11">
    <source>
        <dbReference type="PROSITE" id="PS51194"/>
    </source>
</evidence>
<keyword evidence="4" id="KW-0378">Hydrolase</keyword>
<evidence type="ECO:0000256" key="5">
    <source>
        <dbReference type="ARBA" id="ARBA00022806"/>
    </source>
</evidence>
<evidence type="ECO:0000313" key="12">
    <source>
        <dbReference type="EMBL" id="KAL3797847.1"/>
    </source>
</evidence>
<keyword evidence="8" id="KW-0175">Coiled coil</keyword>
<dbReference type="PANTHER" id="PTHR18934:SF99">
    <property type="entry name" value="ATP-DEPENDENT RNA HELICASE DHX37-RELATED"/>
    <property type="match status" value="1"/>
</dbReference>
<dbReference type="Proteomes" id="UP001516023">
    <property type="component" value="Unassembled WGS sequence"/>
</dbReference>
<evidence type="ECO:0000256" key="3">
    <source>
        <dbReference type="ARBA" id="ARBA00022741"/>
    </source>
</evidence>
<dbReference type="PANTHER" id="PTHR18934">
    <property type="entry name" value="ATP-DEPENDENT RNA HELICASE"/>
    <property type="match status" value="1"/>
</dbReference>
<dbReference type="SMART" id="SM00847">
    <property type="entry name" value="HA2"/>
    <property type="match status" value="1"/>
</dbReference>
<evidence type="ECO:0000256" key="2">
    <source>
        <dbReference type="ARBA" id="ARBA00012552"/>
    </source>
</evidence>
<evidence type="ECO:0000256" key="8">
    <source>
        <dbReference type="SAM" id="Coils"/>
    </source>
</evidence>
<keyword evidence="6" id="KW-0067">ATP-binding</keyword>
<dbReference type="GO" id="GO:0003724">
    <property type="term" value="F:RNA helicase activity"/>
    <property type="evidence" value="ECO:0007669"/>
    <property type="project" value="UniProtKB-EC"/>
</dbReference>
<dbReference type="GO" id="GO:0005524">
    <property type="term" value="F:ATP binding"/>
    <property type="evidence" value="ECO:0007669"/>
    <property type="project" value="UniProtKB-KW"/>
</dbReference>
<evidence type="ECO:0000313" key="13">
    <source>
        <dbReference type="Proteomes" id="UP001516023"/>
    </source>
</evidence>
<dbReference type="PROSITE" id="PS51194">
    <property type="entry name" value="HELICASE_CTER"/>
    <property type="match status" value="1"/>
</dbReference>
<dbReference type="Pfam" id="PF21010">
    <property type="entry name" value="HA2_C"/>
    <property type="match status" value="1"/>
</dbReference>
<evidence type="ECO:0000256" key="1">
    <source>
        <dbReference type="ARBA" id="ARBA00008792"/>
    </source>
</evidence>
<feature type="coiled-coil region" evidence="8">
    <location>
        <begin position="153"/>
        <end position="187"/>
    </location>
</feature>
<dbReference type="PROSITE" id="PS51192">
    <property type="entry name" value="HELICASE_ATP_BIND_1"/>
    <property type="match status" value="1"/>
</dbReference>
<reference evidence="12 13" key="1">
    <citation type="journal article" date="2020" name="G3 (Bethesda)">
        <title>Improved Reference Genome for Cyclotella cryptica CCMP332, a Model for Cell Wall Morphogenesis, Salinity Adaptation, and Lipid Production in Diatoms (Bacillariophyta).</title>
        <authorList>
            <person name="Roberts W.R."/>
            <person name="Downey K.M."/>
            <person name="Ruck E.C."/>
            <person name="Traller J.C."/>
            <person name="Alverson A.J."/>
        </authorList>
    </citation>
    <scope>NUCLEOTIDE SEQUENCE [LARGE SCALE GENOMIC DNA]</scope>
    <source>
        <strain evidence="12 13">CCMP332</strain>
    </source>
</reference>
<dbReference type="InterPro" id="IPR027417">
    <property type="entry name" value="P-loop_NTPase"/>
</dbReference>
<keyword evidence="5" id="KW-0347">Helicase</keyword>
<dbReference type="FunFam" id="3.40.50.300:FF:000637">
    <property type="entry name" value="ATP-dependent RNA helicase DHX37/DHR1"/>
    <property type="match status" value="1"/>
</dbReference>
<proteinExistence type="inferred from homology"/>